<evidence type="ECO:0000313" key="3">
    <source>
        <dbReference type="Proteomes" id="UP000053091"/>
    </source>
</evidence>
<dbReference type="AlphaFoldDB" id="A0A0S7C557"/>
<proteinExistence type="predicted"/>
<evidence type="ECO:0000259" key="1">
    <source>
        <dbReference type="Pfam" id="PF18723"/>
    </source>
</evidence>
<dbReference type="OrthoDB" id="3333864at2"/>
<dbReference type="PATRIC" id="fig|1678841.3.peg.2715"/>
<protein>
    <recommendedName>
        <fullName evidence="1">5-hmdU DNA kinase helical domain-containing protein</fullName>
    </recommendedName>
</protein>
<dbReference type="RefSeq" id="WP_062043212.1">
    <property type="nucleotide sequence ID" value="NZ_DF968183.1"/>
</dbReference>
<keyword evidence="3" id="KW-1185">Reference proteome</keyword>
<sequence length="333" mass="39717">MIKPKEEIFQYYFYFIQERMNIFWNKYNNIRPLTSDEILSVHKFTNVYRAMDRVSQYLIRNVIYTVNSFSDEDILLRIIVFKIFNKPDTWEYLEDRVGVITINNFDLNRINKALFELKQVQPIFNNAYMMTGTHSLYNHLNYKHEKWLEMVKNELISKSIFKKIINSNSLSEVYELLRNCSFIGDFLAYQYSIDMNYSSVIDFSENSFVKAGIGSIRGIKKCFEPLSKKYSFEDVIKYTQDNFDKYQNKFGYTDFNLLFERVPTLIDLQNCFCETDKYLRAKIPELQVDNKRIKQKYQGSTKPLELFFPPKWNINSNILSSCIQPSTQESTLL</sequence>
<dbReference type="InterPro" id="IPR040684">
    <property type="entry name" value="HMUDK_hel"/>
</dbReference>
<organism evidence="2">
    <name type="scientific">Lentimicrobium saccharophilum</name>
    <dbReference type="NCBI Taxonomy" id="1678841"/>
    <lineage>
        <taxon>Bacteria</taxon>
        <taxon>Pseudomonadati</taxon>
        <taxon>Bacteroidota</taxon>
        <taxon>Bacteroidia</taxon>
        <taxon>Bacteroidales</taxon>
        <taxon>Lentimicrobiaceae</taxon>
        <taxon>Lentimicrobium</taxon>
    </lineage>
</organism>
<dbReference type="Proteomes" id="UP000053091">
    <property type="component" value="Unassembled WGS sequence"/>
</dbReference>
<dbReference type="STRING" id="1678841.TBC1_1250"/>
<accession>A0A0S7C557</accession>
<name>A0A0S7C557_9BACT</name>
<feature type="domain" description="5-hmdU DNA kinase helical" evidence="1">
    <location>
        <begin position="7"/>
        <end position="287"/>
    </location>
</feature>
<dbReference type="Pfam" id="PF18723">
    <property type="entry name" value="HMUDK_hel"/>
    <property type="match status" value="1"/>
</dbReference>
<reference evidence="2" key="1">
    <citation type="journal article" date="2015" name="Genome Announc.">
        <title>Draft Genome Sequence of Bacteroidales Strain TBC1, a Novel Isolate from a Methanogenic Wastewater Treatment System.</title>
        <authorList>
            <person name="Tourlousse D.M."/>
            <person name="Matsuura N."/>
            <person name="Sun L."/>
            <person name="Toyonaga M."/>
            <person name="Kuroda K."/>
            <person name="Ohashi A."/>
            <person name="Cruz R."/>
            <person name="Yamaguchi T."/>
            <person name="Sekiguchi Y."/>
        </authorList>
    </citation>
    <scope>NUCLEOTIDE SEQUENCE [LARGE SCALE GENOMIC DNA]</scope>
    <source>
        <strain evidence="2">TBC1</strain>
    </source>
</reference>
<dbReference type="EMBL" id="DF968183">
    <property type="protein sequence ID" value="GAP44249.1"/>
    <property type="molecule type" value="Genomic_DNA"/>
</dbReference>
<gene>
    <name evidence="2" type="ORF">TBC1_1250</name>
</gene>
<evidence type="ECO:0000313" key="2">
    <source>
        <dbReference type="EMBL" id="GAP44249.1"/>
    </source>
</evidence>